<dbReference type="EMBL" id="JXAK01000002">
    <property type="protein sequence ID" value="KIL42270.1"/>
    <property type="molecule type" value="Genomic_DNA"/>
</dbReference>
<sequence length="97" mass="10744">MRLYMNLQMDVPHVFGAEAKAVMDDFIVNIQKPLHRTMEEGIAGGALMATDPVLLAQTFWGGITGAMFELARRRLTEADALALIDDVMAILLRGIKR</sequence>
<dbReference type="Gene3D" id="1.10.357.10">
    <property type="entry name" value="Tetracycline Repressor, domain 2"/>
    <property type="match status" value="1"/>
</dbReference>
<evidence type="ECO:0008006" key="3">
    <source>
        <dbReference type="Google" id="ProtNLM"/>
    </source>
</evidence>
<name>A0ABR5AMK5_9BACL</name>
<evidence type="ECO:0000313" key="1">
    <source>
        <dbReference type="EMBL" id="KIL42270.1"/>
    </source>
</evidence>
<organism evidence="1 2">
    <name type="scientific">Gordoniibacillus kamchatkensis</name>
    <dbReference type="NCBI Taxonomy" id="1590651"/>
    <lineage>
        <taxon>Bacteria</taxon>
        <taxon>Bacillati</taxon>
        <taxon>Bacillota</taxon>
        <taxon>Bacilli</taxon>
        <taxon>Bacillales</taxon>
        <taxon>Paenibacillaceae</taxon>
        <taxon>Gordoniibacillus</taxon>
    </lineage>
</organism>
<dbReference type="InterPro" id="IPR036271">
    <property type="entry name" value="Tet_transcr_reg_TetR-rel_C_sf"/>
</dbReference>
<comment type="caution">
    <text evidence="1">The sequence shown here is derived from an EMBL/GenBank/DDBJ whole genome shotgun (WGS) entry which is preliminary data.</text>
</comment>
<dbReference type="SUPFAM" id="SSF48498">
    <property type="entry name" value="Tetracyclin repressor-like, C-terminal domain"/>
    <property type="match status" value="1"/>
</dbReference>
<gene>
    <name evidence="1" type="ORF">SD70_01690</name>
</gene>
<proteinExistence type="predicted"/>
<protein>
    <recommendedName>
        <fullName evidence="3">Tetracyclin repressor-like C-terminal domain-containing protein</fullName>
    </recommendedName>
</protein>
<evidence type="ECO:0000313" key="2">
    <source>
        <dbReference type="Proteomes" id="UP000031967"/>
    </source>
</evidence>
<dbReference type="Proteomes" id="UP000031967">
    <property type="component" value="Unassembled WGS sequence"/>
</dbReference>
<reference evidence="1 2" key="1">
    <citation type="submission" date="2014-12" db="EMBL/GenBank/DDBJ databases">
        <title>Draft genome sequence of Paenibacillus kamchatkensis strain B-2647.</title>
        <authorList>
            <person name="Karlyshev A.V."/>
            <person name="Kudryashova E.B."/>
        </authorList>
    </citation>
    <scope>NUCLEOTIDE SEQUENCE [LARGE SCALE GENOMIC DNA]</scope>
    <source>
        <strain evidence="1 2">VKM B-2647</strain>
    </source>
</reference>
<accession>A0ABR5AMK5</accession>
<keyword evidence="2" id="KW-1185">Reference proteome</keyword>